<gene>
    <name evidence="1" type="ORF">B1P95_06215</name>
</gene>
<accession>A0A1S8ICW4</accession>
<dbReference type="Proteomes" id="UP000191171">
    <property type="component" value="Unassembled WGS sequence"/>
</dbReference>
<comment type="caution">
    <text evidence="1">The sequence shown here is derived from an EMBL/GenBank/DDBJ whole genome shotgun (WGS) entry which is preliminary data.</text>
</comment>
<evidence type="ECO:0000313" key="1">
    <source>
        <dbReference type="EMBL" id="OOL83001.1"/>
    </source>
</evidence>
<reference evidence="1 2" key="1">
    <citation type="submission" date="2017-02" db="EMBL/GenBank/DDBJ databases">
        <title>Clonality and virulence of isolates of VRE in Hematopoietic Stem Cell Transplanted (HSCT) patients.</title>
        <authorList>
            <person name="Marchi A.P."/>
            <person name="Martins R.C."/>
            <person name="Marie S.K."/>
            <person name="Levin A.S."/>
            <person name="Costa S.F."/>
        </authorList>
    </citation>
    <scope>NUCLEOTIDE SEQUENCE [LARGE SCALE GENOMIC DNA]</scope>
    <source>
        <strain evidence="1 2">LIM1759</strain>
    </source>
</reference>
<name>A0A1S8ICW4_ENTFC</name>
<evidence type="ECO:0000313" key="2">
    <source>
        <dbReference type="Proteomes" id="UP000191171"/>
    </source>
</evidence>
<proteinExistence type="predicted"/>
<organism evidence="1 2">
    <name type="scientific">Enterococcus faecium</name>
    <name type="common">Streptococcus faecium</name>
    <dbReference type="NCBI Taxonomy" id="1352"/>
    <lineage>
        <taxon>Bacteria</taxon>
        <taxon>Bacillati</taxon>
        <taxon>Bacillota</taxon>
        <taxon>Bacilli</taxon>
        <taxon>Lactobacillales</taxon>
        <taxon>Enterococcaceae</taxon>
        <taxon>Enterococcus</taxon>
    </lineage>
</organism>
<sequence>MLFFGKIHKYVTNVFLEFAVLKSSMTNINTIVIYAIFYG</sequence>
<protein>
    <submittedName>
        <fullName evidence="1">Uncharacterized protein</fullName>
    </submittedName>
</protein>
<dbReference type="AlphaFoldDB" id="A0A1S8ICW4"/>
<dbReference type="EMBL" id="MVGJ01000028">
    <property type="protein sequence ID" value="OOL83001.1"/>
    <property type="molecule type" value="Genomic_DNA"/>
</dbReference>